<dbReference type="Gene3D" id="1.10.287.370">
    <property type="match status" value="1"/>
</dbReference>
<dbReference type="SUPFAM" id="SSF46579">
    <property type="entry name" value="Prefoldin"/>
    <property type="match status" value="1"/>
</dbReference>
<evidence type="ECO:0000256" key="5">
    <source>
        <dbReference type="SAM" id="Coils"/>
    </source>
</evidence>
<dbReference type="GO" id="GO:0051082">
    <property type="term" value="F:unfolded protein binding"/>
    <property type="evidence" value="ECO:0007669"/>
    <property type="project" value="InterPro"/>
</dbReference>
<dbReference type="InterPro" id="IPR009053">
    <property type="entry name" value="Prefoldin"/>
</dbReference>
<accession>A0A1E1X0Z5</accession>
<evidence type="ECO:0000256" key="4">
    <source>
        <dbReference type="PIRNR" id="PIRNR016477"/>
    </source>
</evidence>
<proteinExistence type="evidence at transcript level"/>
<dbReference type="GO" id="GO:0016272">
    <property type="term" value="C:prefoldin complex"/>
    <property type="evidence" value="ECO:0007669"/>
    <property type="project" value="UniProtKB-UniRule"/>
</dbReference>
<dbReference type="Pfam" id="PF01920">
    <property type="entry name" value="Prefoldin_2"/>
    <property type="match status" value="1"/>
</dbReference>
<feature type="coiled-coil region" evidence="5">
    <location>
        <begin position="20"/>
        <end position="109"/>
    </location>
</feature>
<evidence type="ECO:0000256" key="1">
    <source>
        <dbReference type="ARBA" id="ARBA00008045"/>
    </source>
</evidence>
<comment type="subunit">
    <text evidence="2 4">Heterohexamer of two PFD-alpha type and four PFD-beta type subunits.</text>
</comment>
<protein>
    <recommendedName>
        <fullName evidence="4">Prefoldin subunit 4</fullName>
    </recommendedName>
</protein>
<dbReference type="PANTHER" id="PTHR21100:SF9">
    <property type="entry name" value="PREFOLDIN SUBUNIT 4"/>
    <property type="match status" value="1"/>
</dbReference>
<name>A0A1E1X0Z5_9ACAR</name>
<sequence length="122" mass="13992">MATSVDYEIAEEDQQKIVEFSLLFNQKNQAESQLKSLKEQLQNLNDAQEELMINMDTPYLQIGDCFIRVDEAELDEHLEGKKKETAEEISQLEDAVETHAEKAKTLKALLYAKFGNRINLEA</sequence>
<organism evidence="6">
    <name type="scientific">Amblyomma aureolatum</name>
    <dbReference type="NCBI Taxonomy" id="187763"/>
    <lineage>
        <taxon>Eukaryota</taxon>
        <taxon>Metazoa</taxon>
        <taxon>Ecdysozoa</taxon>
        <taxon>Arthropoda</taxon>
        <taxon>Chelicerata</taxon>
        <taxon>Arachnida</taxon>
        <taxon>Acari</taxon>
        <taxon>Parasitiformes</taxon>
        <taxon>Ixodida</taxon>
        <taxon>Ixodoidea</taxon>
        <taxon>Ixodidae</taxon>
        <taxon>Amblyomminae</taxon>
        <taxon>Amblyomma</taxon>
    </lineage>
</organism>
<dbReference type="AlphaFoldDB" id="A0A1E1X0Z5"/>
<dbReference type="GO" id="GO:0006457">
    <property type="term" value="P:protein folding"/>
    <property type="evidence" value="ECO:0007669"/>
    <property type="project" value="UniProtKB-UniRule"/>
</dbReference>
<dbReference type="PANTHER" id="PTHR21100">
    <property type="entry name" value="PREFOLDIN SUBUNIT 4"/>
    <property type="match status" value="1"/>
</dbReference>
<comment type="similarity">
    <text evidence="1 4">Belongs to the prefoldin subunit beta family.</text>
</comment>
<comment type="function">
    <text evidence="4">Binds specifically to cytosolic chaperonin (c-CPN) and transfers target proteins to it. Binds to nascent polypeptide chain and promotes folding in an environment in which there are many competing pathways for nonnative proteins.</text>
</comment>
<evidence type="ECO:0000256" key="3">
    <source>
        <dbReference type="ARBA" id="ARBA00023186"/>
    </source>
</evidence>
<reference evidence="6" key="1">
    <citation type="journal article" date="2017" name="Front. Cell. Infect. Microbiol.">
        <title>The Distinct Transcriptional Response of the Midgut of Amblyomma sculptum and Amblyomma aureolatum Ticks to Rickettsia rickettsii Correlates to Their Differences in Susceptibility to Infection.</title>
        <authorList>
            <person name="Martins L.A."/>
            <person name="Galletti M.F.B.M."/>
            <person name="Ribeiro J.M."/>
            <person name="Fujita A."/>
            <person name="Costa F.B."/>
            <person name="Labruna M.B."/>
            <person name="Daffre S."/>
            <person name="Fogaca A.C."/>
        </authorList>
    </citation>
    <scope>NUCLEOTIDE SEQUENCE</scope>
</reference>
<keyword evidence="5" id="KW-0175">Coiled coil</keyword>
<dbReference type="PIRSF" id="PIRSF016477">
    <property type="entry name" value="Prefoldin_subunit_4"/>
    <property type="match status" value="1"/>
</dbReference>
<dbReference type="InterPro" id="IPR002777">
    <property type="entry name" value="PFD_beta-like"/>
</dbReference>
<evidence type="ECO:0000313" key="6">
    <source>
        <dbReference type="EMBL" id="JAT92935.1"/>
    </source>
</evidence>
<dbReference type="InterPro" id="IPR016661">
    <property type="entry name" value="PFDN4"/>
</dbReference>
<dbReference type="EMBL" id="GFAC01006253">
    <property type="protein sequence ID" value="JAT92935.1"/>
    <property type="molecule type" value="mRNA"/>
</dbReference>
<keyword evidence="3 4" id="KW-0143">Chaperone</keyword>
<evidence type="ECO:0000256" key="2">
    <source>
        <dbReference type="ARBA" id="ARBA00011695"/>
    </source>
</evidence>
<dbReference type="GO" id="GO:0005737">
    <property type="term" value="C:cytoplasm"/>
    <property type="evidence" value="ECO:0007669"/>
    <property type="project" value="TreeGrafter"/>
</dbReference>